<evidence type="ECO:0000313" key="4">
    <source>
        <dbReference type="EMBL" id="TPX71962.1"/>
    </source>
</evidence>
<protein>
    <recommendedName>
        <fullName evidence="6">U2A'/phosphoprotein 32 family A C-terminal domain-containing protein</fullName>
    </recommendedName>
</protein>
<evidence type="ECO:0000313" key="5">
    <source>
        <dbReference type="Proteomes" id="UP000320333"/>
    </source>
</evidence>
<dbReference type="Proteomes" id="UP000320333">
    <property type="component" value="Unassembled WGS sequence"/>
</dbReference>
<evidence type="ECO:0000256" key="3">
    <source>
        <dbReference type="SAM" id="MobiDB-lite"/>
    </source>
</evidence>
<feature type="compositionally biased region" description="Low complexity" evidence="3">
    <location>
        <begin position="39"/>
        <end position="48"/>
    </location>
</feature>
<dbReference type="PROSITE" id="PS51450">
    <property type="entry name" value="LRR"/>
    <property type="match status" value="5"/>
</dbReference>
<dbReference type="Pfam" id="PF13516">
    <property type="entry name" value="LRR_6"/>
    <property type="match status" value="1"/>
</dbReference>
<dbReference type="SMART" id="SM00365">
    <property type="entry name" value="LRR_SD22"/>
    <property type="match status" value="4"/>
</dbReference>
<dbReference type="InterPro" id="IPR025875">
    <property type="entry name" value="Leu-rich_rpt_4"/>
</dbReference>
<keyword evidence="1" id="KW-0433">Leucine-rich repeat</keyword>
<feature type="compositionally biased region" description="Polar residues" evidence="3">
    <location>
        <begin position="61"/>
        <end position="70"/>
    </location>
</feature>
<keyword evidence="5" id="KW-1185">Reference proteome</keyword>
<dbReference type="PANTHER" id="PTHR46652:SF3">
    <property type="entry name" value="LEUCINE-RICH REPEAT-CONTAINING PROTEIN 9"/>
    <property type="match status" value="1"/>
</dbReference>
<dbReference type="CDD" id="cd21340">
    <property type="entry name" value="PPP1R42"/>
    <property type="match status" value="1"/>
</dbReference>
<dbReference type="InterPro" id="IPR001611">
    <property type="entry name" value="Leu-rich_rpt"/>
</dbReference>
<dbReference type="SUPFAM" id="SSF52058">
    <property type="entry name" value="L domain-like"/>
    <property type="match status" value="1"/>
</dbReference>
<organism evidence="4 5">
    <name type="scientific">Chytriomyces confervae</name>
    <dbReference type="NCBI Taxonomy" id="246404"/>
    <lineage>
        <taxon>Eukaryota</taxon>
        <taxon>Fungi</taxon>
        <taxon>Fungi incertae sedis</taxon>
        <taxon>Chytridiomycota</taxon>
        <taxon>Chytridiomycota incertae sedis</taxon>
        <taxon>Chytridiomycetes</taxon>
        <taxon>Chytridiales</taxon>
        <taxon>Chytriomycetaceae</taxon>
        <taxon>Chytriomyces</taxon>
    </lineage>
</organism>
<dbReference type="Pfam" id="PF12799">
    <property type="entry name" value="LRR_4"/>
    <property type="match status" value="1"/>
</dbReference>
<accession>A0A507F763</accession>
<dbReference type="STRING" id="246404.A0A507F763"/>
<sequence>MLKSSKSGSVSYLPNYNVPSALPTLQSALKGMGASTSSLVSYQSNNSSRTATTRPDRKKQSAQTVSSAMTHETVEHGSTQKRNKNESVDAFLRRVTHVSLVGRGIAAMQGLDACRNLTVLYLYENNIARIEGLQSCTALVRLYLQHNQIEDISGLDVGLERLTELHLAGNKISHVAGLHQLPALECLHLDGQRITEPLTFDEDCMNYVGNSLRTLTVSGCNIEELNTLAGLTYLEELDLFRNNISNWEELQYFLGSCTQLRSLNVNANPVASIVKFRQKAILAGQCLETLNEKDIPSVEREFLFNMHSAKQKAKSLKTKGTHKLPSPAEPKGPHIFALTMLGNPEHNKPVPHLPPYASQYRDLILHQIASSSNPSKLDLMATNQPMLRAVKDAPNRGKVARAAELDTPAPFKVRLPILPINDSDEMDFDEANAASRWAHFQQQEQHLSHEYAGDWGANNSSAGSVFGSTVTGFGKEG</sequence>
<feature type="region of interest" description="Disordered" evidence="3">
    <location>
        <begin position="39"/>
        <end position="87"/>
    </location>
</feature>
<evidence type="ECO:0008006" key="6">
    <source>
        <dbReference type="Google" id="ProtNLM"/>
    </source>
</evidence>
<dbReference type="EMBL" id="QEAP01000238">
    <property type="protein sequence ID" value="TPX71962.1"/>
    <property type="molecule type" value="Genomic_DNA"/>
</dbReference>
<evidence type="ECO:0000256" key="1">
    <source>
        <dbReference type="ARBA" id="ARBA00022614"/>
    </source>
</evidence>
<comment type="caution">
    <text evidence="4">The sequence shown here is derived from an EMBL/GenBank/DDBJ whole genome shotgun (WGS) entry which is preliminary data.</text>
</comment>
<dbReference type="OrthoDB" id="266138at2759"/>
<evidence type="ECO:0000256" key="2">
    <source>
        <dbReference type="ARBA" id="ARBA00022737"/>
    </source>
</evidence>
<keyword evidence="2" id="KW-0677">Repeat</keyword>
<gene>
    <name evidence="4" type="ORF">CcCBS67573_g06026</name>
</gene>
<dbReference type="InterPro" id="IPR032675">
    <property type="entry name" value="LRR_dom_sf"/>
</dbReference>
<proteinExistence type="predicted"/>
<dbReference type="InterPro" id="IPR050836">
    <property type="entry name" value="SDS22/Internalin_LRR"/>
</dbReference>
<dbReference type="Gene3D" id="3.80.10.10">
    <property type="entry name" value="Ribonuclease Inhibitor"/>
    <property type="match status" value="2"/>
</dbReference>
<dbReference type="AlphaFoldDB" id="A0A507F763"/>
<dbReference type="PANTHER" id="PTHR46652">
    <property type="entry name" value="LEUCINE-RICH REPEAT AND IQ DOMAIN-CONTAINING PROTEIN 1-RELATED"/>
    <property type="match status" value="1"/>
</dbReference>
<reference evidence="4 5" key="1">
    <citation type="journal article" date="2019" name="Sci. Rep.">
        <title>Comparative genomics of chytrid fungi reveal insights into the obligate biotrophic and pathogenic lifestyle of Synchytrium endobioticum.</title>
        <authorList>
            <person name="van de Vossenberg B.T.L.H."/>
            <person name="Warris S."/>
            <person name="Nguyen H.D.T."/>
            <person name="van Gent-Pelzer M.P.E."/>
            <person name="Joly D.L."/>
            <person name="van de Geest H.C."/>
            <person name="Bonants P.J.M."/>
            <person name="Smith D.S."/>
            <person name="Levesque C.A."/>
            <person name="van der Lee T.A.J."/>
        </authorList>
    </citation>
    <scope>NUCLEOTIDE SEQUENCE [LARGE SCALE GENOMIC DNA]</scope>
    <source>
        <strain evidence="4 5">CBS 675.73</strain>
    </source>
</reference>
<name>A0A507F763_9FUNG</name>